<dbReference type="AlphaFoldDB" id="A0A345IFD3"/>
<sequence length="82" mass="9492">MAACFCREFRAGVVMTFHTDSASFLHSRAYTVGKAPPVHPYRRSPYFFLLASALLRSFASRIESETTRFNRNPYHALRHPRN</sequence>
<dbReference type="KEGG" id="dwu:DVJ83_03625"/>
<evidence type="ECO:0000313" key="1">
    <source>
        <dbReference type="EMBL" id="AXG98405.1"/>
    </source>
</evidence>
<proteinExistence type="predicted"/>
<gene>
    <name evidence="1" type="ORF">DVJ83_03625</name>
</gene>
<name>A0A345IFD3_9DEIO</name>
<protein>
    <submittedName>
        <fullName evidence="1">Uncharacterized protein</fullName>
    </submittedName>
</protein>
<accession>A0A345IFD3</accession>
<dbReference type="Proteomes" id="UP000253744">
    <property type="component" value="Chromosome"/>
</dbReference>
<organism evidence="1 2">
    <name type="scientific">Deinococcus wulumuqiensis</name>
    <dbReference type="NCBI Taxonomy" id="980427"/>
    <lineage>
        <taxon>Bacteria</taxon>
        <taxon>Thermotogati</taxon>
        <taxon>Deinococcota</taxon>
        <taxon>Deinococci</taxon>
        <taxon>Deinococcales</taxon>
        <taxon>Deinococcaceae</taxon>
        <taxon>Deinococcus</taxon>
    </lineage>
</organism>
<reference evidence="1 2" key="1">
    <citation type="submission" date="2018-07" db="EMBL/GenBank/DDBJ databases">
        <title>Complete Genome and Methylome Analysis of Deinococcus wulumuqiensis NEB 479.</title>
        <authorList>
            <person name="Fomenkov A."/>
            <person name="Luyten Y."/>
            <person name="Vincze T."/>
            <person name="Anton B.P."/>
            <person name="Clark T."/>
            <person name="Roberts R.J."/>
            <person name="Morgan R.D."/>
        </authorList>
    </citation>
    <scope>NUCLEOTIDE SEQUENCE [LARGE SCALE GENOMIC DNA]</scope>
    <source>
        <strain evidence="1 2">NEB 479</strain>
    </source>
</reference>
<evidence type="ECO:0000313" key="2">
    <source>
        <dbReference type="Proteomes" id="UP000253744"/>
    </source>
</evidence>
<dbReference type="EMBL" id="CP031158">
    <property type="protein sequence ID" value="AXG98405.1"/>
    <property type="molecule type" value="Genomic_DNA"/>
</dbReference>